<proteinExistence type="predicted"/>
<organism evidence="1">
    <name type="scientific">mine drainage metagenome</name>
    <dbReference type="NCBI Taxonomy" id="410659"/>
    <lineage>
        <taxon>unclassified sequences</taxon>
        <taxon>metagenomes</taxon>
        <taxon>ecological metagenomes</taxon>
    </lineage>
</organism>
<sequence>MAHVWGEDAPRLFDVTVSHAQAVRDVVRYAAAQRVPARAAVAALGSAPVRFPALSLDIGGQAVPVMQSDVGYLLLFGKPAPRDLEHLVKTLLRPFPAGLMTGAGMVVANAVFAPPALQREFTRHAYQGAVVWSWQQALFAAGLARQLRRTDLPVAVRSSLRAAQRTLWRAIEATRSMANTELWSWTYSGGRYHIRPFGSESSDATEADAAQLWSTVYLAVKPPPGLLH</sequence>
<feature type="non-terminal residue" evidence="1">
    <location>
        <position position="228"/>
    </location>
</feature>
<accession>T0ZQI5</accession>
<protein>
    <submittedName>
        <fullName evidence="1">Lipoprotein</fullName>
    </submittedName>
</protein>
<gene>
    <name evidence="1" type="ORF">B2A_07265</name>
</gene>
<evidence type="ECO:0000313" key="1">
    <source>
        <dbReference type="EMBL" id="EQD50566.1"/>
    </source>
</evidence>
<name>T0ZQI5_9ZZZZ</name>
<dbReference type="EMBL" id="AUZZ01005191">
    <property type="protein sequence ID" value="EQD50566.1"/>
    <property type="molecule type" value="Genomic_DNA"/>
</dbReference>
<reference evidence="1" key="1">
    <citation type="submission" date="2013-08" db="EMBL/GenBank/DDBJ databases">
        <authorList>
            <person name="Mendez C."/>
            <person name="Richter M."/>
            <person name="Ferrer M."/>
            <person name="Sanchez J."/>
        </authorList>
    </citation>
    <scope>NUCLEOTIDE SEQUENCE</scope>
</reference>
<keyword evidence="1" id="KW-0449">Lipoprotein</keyword>
<reference evidence="1" key="2">
    <citation type="journal article" date="2014" name="ISME J.">
        <title>Microbial stratification in low pH oxic and suboxic macroscopic growths along an acid mine drainage.</title>
        <authorList>
            <person name="Mendez-Garcia C."/>
            <person name="Mesa V."/>
            <person name="Sprenger R.R."/>
            <person name="Richter M."/>
            <person name="Diez M.S."/>
            <person name="Solano J."/>
            <person name="Bargiela R."/>
            <person name="Golyshina O.V."/>
            <person name="Manteca A."/>
            <person name="Ramos J.L."/>
            <person name="Gallego J.R."/>
            <person name="Llorente I."/>
            <person name="Martins Dos Santos V.A."/>
            <person name="Jensen O.N."/>
            <person name="Pelaez A.I."/>
            <person name="Sanchez J."/>
            <person name="Ferrer M."/>
        </authorList>
    </citation>
    <scope>NUCLEOTIDE SEQUENCE</scope>
</reference>
<comment type="caution">
    <text evidence="1">The sequence shown here is derived from an EMBL/GenBank/DDBJ whole genome shotgun (WGS) entry which is preliminary data.</text>
</comment>
<dbReference type="AlphaFoldDB" id="T0ZQI5"/>